<evidence type="ECO:0000313" key="3">
    <source>
        <dbReference type="Proteomes" id="UP000284547"/>
    </source>
</evidence>
<sequence length="165" mass="17356">MSGFGLGRGAIPALGGVSREIARNIAPDLARGLAEAVNRLPVPEPGALPPARPGSGYDRLIDAINRLPRPLMAFGSQALVLYALLDPDGFAARMQGLDAMPEALWWLLGAVITAYFGAREAHHLRNRGTQAGGAEVVTGADVAPKRPDDRSDAANPALEDWRSNG</sequence>
<name>A0A411Z4G7_9RHOB</name>
<comment type="caution">
    <text evidence="2">The sequence shown here is derived from an EMBL/GenBank/DDBJ whole genome shotgun (WGS) entry which is preliminary data.</text>
</comment>
<reference evidence="2 3" key="1">
    <citation type="submission" date="2018-08" db="EMBL/GenBank/DDBJ databases">
        <title>Flavobacterium tibetense sp. nov., isolated from a wetland YonghuCo on Tibetan Plateau.</title>
        <authorList>
            <person name="Phurbu D."/>
            <person name="Lu H."/>
            <person name="Xing P."/>
        </authorList>
    </citation>
    <scope>NUCLEOTIDE SEQUENCE [LARGE SCALE GENOMIC DNA]</scope>
    <source>
        <strain evidence="2 3">DJC</strain>
    </source>
</reference>
<evidence type="ECO:0000256" key="1">
    <source>
        <dbReference type="SAM" id="MobiDB-lite"/>
    </source>
</evidence>
<protein>
    <submittedName>
        <fullName evidence="2">Methionine synthase I</fullName>
    </submittedName>
</protein>
<evidence type="ECO:0000313" key="2">
    <source>
        <dbReference type="EMBL" id="RGP37976.1"/>
    </source>
</evidence>
<dbReference type="AlphaFoldDB" id="A0A411Z4G7"/>
<dbReference type="EMBL" id="QWEY01000003">
    <property type="protein sequence ID" value="RGP37976.1"/>
    <property type="molecule type" value="Genomic_DNA"/>
</dbReference>
<feature type="region of interest" description="Disordered" evidence="1">
    <location>
        <begin position="135"/>
        <end position="165"/>
    </location>
</feature>
<dbReference type="Pfam" id="PF11351">
    <property type="entry name" value="GTA_holin_3TM"/>
    <property type="match status" value="1"/>
</dbReference>
<dbReference type="OrthoDB" id="7355053at2"/>
<accession>A0A411Z4G7</accession>
<gene>
    <name evidence="2" type="ORF">D1012_07515</name>
</gene>
<dbReference type="Proteomes" id="UP000284547">
    <property type="component" value="Unassembled WGS sequence"/>
</dbReference>
<feature type="compositionally biased region" description="Basic and acidic residues" evidence="1">
    <location>
        <begin position="143"/>
        <end position="152"/>
    </location>
</feature>
<organism evidence="2 3">
    <name type="scientific">Pseudotabrizicola alkalilacus</name>
    <dbReference type="NCBI Taxonomy" id="2305252"/>
    <lineage>
        <taxon>Bacteria</taxon>
        <taxon>Pseudomonadati</taxon>
        <taxon>Pseudomonadota</taxon>
        <taxon>Alphaproteobacteria</taxon>
        <taxon>Rhodobacterales</taxon>
        <taxon>Paracoccaceae</taxon>
        <taxon>Pseudotabrizicola</taxon>
    </lineage>
</organism>
<dbReference type="InterPro" id="IPR021497">
    <property type="entry name" value="GTA_holin_3TM"/>
</dbReference>
<proteinExistence type="predicted"/>
<keyword evidence="3" id="KW-1185">Reference proteome</keyword>